<dbReference type="SMART" id="SM00710">
    <property type="entry name" value="PbH1"/>
    <property type="match status" value="9"/>
</dbReference>
<dbReference type="InterPro" id="IPR006633">
    <property type="entry name" value="Carb-bd_sugar_hydrolysis-dom"/>
</dbReference>
<dbReference type="PANTHER" id="PTHR22990">
    <property type="entry name" value="F-BOX ONLY PROTEIN"/>
    <property type="match status" value="1"/>
</dbReference>
<feature type="signal peptide" evidence="5">
    <location>
        <begin position="1"/>
        <end position="21"/>
    </location>
</feature>
<feature type="chain" id="PRO_5045269460" evidence="5">
    <location>
        <begin position="22"/>
        <end position="439"/>
    </location>
</feature>
<evidence type="ECO:0000313" key="7">
    <source>
        <dbReference type="EMBL" id="WNC69106.1"/>
    </source>
</evidence>
<evidence type="ECO:0000313" key="8">
    <source>
        <dbReference type="Proteomes" id="UP001248581"/>
    </source>
</evidence>
<dbReference type="Pfam" id="PF05048">
    <property type="entry name" value="NosD"/>
    <property type="match status" value="1"/>
</dbReference>
<evidence type="ECO:0000256" key="2">
    <source>
        <dbReference type="ARBA" id="ARBA00022737"/>
    </source>
</evidence>
<evidence type="ECO:0000259" key="6">
    <source>
        <dbReference type="SMART" id="SM00722"/>
    </source>
</evidence>
<evidence type="ECO:0000256" key="3">
    <source>
        <dbReference type="ARBA" id="ARBA00022786"/>
    </source>
</evidence>
<dbReference type="InterPro" id="IPR026464">
    <property type="entry name" value="NosD_copper_fam"/>
</dbReference>
<organism evidence="7 8">
    <name type="scientific">Thalassotalea nanhaiensis</name>
    <dbReference type="NCBI Taxonomy" id="3065648"/>
    <lineage>
        <taxon>Bacteria</taxon>
        <taxon>Pseudomonadati</taxon>
        <taxon>Pseudomonadota</taxon>
        <taxon>Gammaproteobacteria</taxon>
        <taxon>Alteromonadales</taxon>
        <taxon>Colwelliaceae</taxon>
        <taxon>Thalassotalea</taxon>
    </lineage>
</organism>
<dbReference type="InterPro" id="IPR011050">
    <property type="entry name" value="Pectin_lyase_fold/virulence"/>
</dbReference>
<feature type="region of interest" description="Disordered" evidence="4">
    <location>
        <begin position="415"/>
        <end position="439"/>
    </location>
</feature>
<dbReference type="NCBIfam" id="TIGR04247">
    <property type="entry name" value="NosD_copper_fam"/>
    <property type="match status" value="1"/>
</dbReference>
<keyword evidence="2" id="KW-0677">Repeat</keyword>
<dbReference type="PANTHER" id="PTHR22990:SF15">
    <property type="entry name" value="F-BOX ONLY PROTEIN 10"/>
    <property type="match status" value="1"/>
</dbReference>
<dbReference type="InterPro" id="IPR051550">
    <property type="entry name" value="SCF-Subunits/Alg-Epimerases"/>
</dbReference>
<dbReference type="SMART" id="SM00722">
    <property type="entry name" value="CASH"/>
    <property type="match status" value="2"/>
</dbReference>
<feature type="compositionally biased region" description="Polar residues" evidence="4">
    <location>
        <begin position="419"/>
        <end position="439"/>
    </location>
</feature>
<protein>
    <submittedName>
        <fullName evidence="7">Nitrous oxide reductase family maturation protein NosD</fullName>
    </submittedName>
</protein>
<dbReference type="EMBL" id="CP134146">
    <property type="protein sequence ID" value="WNC69106.1"/>
    <property type="molecule type" value="Genomic_DNA"/>
</dbReference>
<dbReference type="InterPro" id="IPR006626">
    <property type="entry name" value="PbH1"/>
</dbReference>
<evidence type="ECO:0000256" key="1">
    <source>
        <dbReference type="ARBA" id="ARBA00004906"/>
    </source>
</evidence>
<feature type="domain" description="Carbohydrate-binding/sugar hydrolysis" evidence="6">
    <location>
        <begin position="39"/>
        <end position="187"/>
    </location>
</feature>
<evidence type="ECO:0000256" key="5">
    <source>
        <dbReference type="SAM" id="SignalP"/>
    </source>
</evidence>
<name>A0ABY9TJU9_9GAMM</name>
<keyword evidence="3" id="KW-0833">Ubl conjugation pathway</keyword>
<comment type="pathway">
    <text evidence="1">Protein modification; protein ubiquitination.</text>
</comment>
<dbReference type="SUPFAM" id="SSF51126">
    <property type="entry name" value="Pectin lyase-like"/>
    <property type="match status" value="1"/>
</dbReference>
<dbReference type="Proteomes" id="UP001248581">
    <property type="component" value="Chromosome"/>
</dbReference>
<keyword evidence="8" id="KW-1185">Reference proteome</keyword>
<dbReference type="NCBIfam" id="TIGR03804">
    <property type="entry name" value="para_beta_helix"/>
    <property type="match status" value="2"/>
</dbReference>
<dbReference type="InterPro" id="IPR022441">
    <property type="entry name" value="Para_beta_helix_rpt-2"/>
</dbReference>
<gene>
    <name evidence="7" type="ORF">RI845_02870</name>
</gene>
<dbReference type="InterPro" id="IPR012334">
    <property type="entry name" value="Pectin_lyas_fold"/>
</dbReference>
<dbReference type="RefSeq" id="WP_348388250.1">
    <property type="nucleotide sequence ID" value="NZ_CP134146.1"/>
</dbReference>
<feature type="domain" description="Carbohydrate-binding/sugar hydrolysis" evidence="6">
    <location>
        <begin position="193"/>
        <end position="365"/>
    </location>
</feature>
<accession>A0ABY9TJU9</accession>
<dbReference type="InterPro" id="IPR007742">
    <property type="entry name" value="NosD_dom"/>
</dbReference>
<keyword evidence="5" id="KW-0732">Signal</keyword>
<sequence length="439" mass="49135">MIRNFLLYLLLIMVVHNTAMAKQWQVSPQDDLQQILNNSVNGDIVTLNNGTYYGNFAIDNEITLQGKAGAIIDAQGKGNALHLHNSNITIKDLEIINWGADLTEQNAAIYSDTKASNILIKNNQLQGSGFGIWLQKAEHIEVLNNTIVGDNTLRSADRGNGIQLSMVKHVLVRGNNVSNTRDGLYIISSQENVLQNNTMHDLRYGIHYMYSHSNKVLNNLAYNTRAGYALMSSKHLVVSGNTSKNSEDYGFLMNFITSSTITDNVIKNVWTKPENKVLGRDGKGLFVYNSAYNTISNNLIDTSEIGIHLTAGSENTKVFGNSFINNPTQVKYVSNKKQEWSKDGKGNYWSNYLGWDMNNDNVGDVIFEPNDGIDKLVWQYPEMKMLMDSPAIVILRWVQRQFPILKPPGVKDSYPLMQSPHQANTTSVAANTELQDTKH</sequence>
<evidence type="ECO:0000256" key="4">
    <source>
        <dbReference type="SAM" id="MobiDB-lite"/>
    </source>
</evidence>
<dbReference type="Gene3D" id="2.160.20.10">
    <property type="entry name" value="Single-stranded right-handed beta-helix, Pectin lyase-like"/>
    <property type="match status" value="2"/>
</dbReference>
<reference evidence="8" key="1">
    <citation type="submission" date="2023-09" db="EMBL/GenBank/DDBJ databases">
        <authorList>
            <person name="Li S."/>
            <person name="Li X."/>
            <person name="Zhang C."/>
            <person name="Zhao Z."/>
        </authorList>
    </citation>
    <scope>NUCLEOTIDE SEQUENCE [LARGE SCALE GENOMIC DNA]</scope>
    <source>
        <strain evidence="8">SQ345</strain>
    </source>
</reference>
<proteinExistence type="predicted"/>